<comment type="caution">
    <text evidence="11">The sequence shown here is derived from an EMBL/GenBank/DDBJ whole genome shotgun (WGS) entry which is preliminary data.</text>
</comment>
<evidence type="ECO:0000313" key="11">
    <source>
        <dbReference type="EMBL" id="MEN7546985.1"/>
    </source>
</evidence>
<evidence type="ECO:0000313" key="12">
    <source>
        <dbReference type="Proteomes" id="UP001403385"/>
    </source>
</evidence>
<dbReference type="HAMAP" id="MF_01471">
    <property type="entry name" value="Cas2"/>
    <property type="match status" value="1"/>
</dbReference>
<evidence type="ECO:0000256" key="6">
    <source>
        <dbReference type="ARBA" id="ARBA00022801"/>
    </source>
</evidence>
<comment type="cofactor">
    <cofactor evidence="1 9">
        <name>Mg(2+)</name>
        <dbReference type="ChEBI" id="CHEBI:18420"/>
    </cofactor>
</comment>
<dbReference type="GO" id="GO:0046872">
    <property type="term" value="F:metal ion binding"/>
    <property type="evidence" value="ECO:0007669"/>
    <property type="project" value="UniProtKB-UniRule"/>
</dbReference>
<keyword evidence="7 9" id="KW-0460">Magnesium</keyword>
<feature type="binding site" evidence="9">
    <location>
        <position position="8"/>
    </location>
    <ligand>
        <name>Mg(2+)</name>
        <dbReference type="ChEBI" id="CHEBI:18420"/>
        <note>catalytic</note>
    </ligand>
</feature>
<dbReference type="PANTHER" id="PTHR34405">
    <property type="entry name" value="CRISPR-ASSOCIATED ENDORIBONUCLEASE CAS2"/>
    <property type="match status" value="1"/>
</dbReference>
<keyword evidence="10" id="KW-0175">Coiled coil</keyword>
<dbReference type="PANTHER" id="PTHR34405:SF3">
    <property type="entry name" value="CRISPR-ASSOCIATED ENDORIBONUCLEASE CAS2 3"/>
    <property type="match status" value="1"/>
</dbReference>
<evidence type="ECO:0000256" key="10">
    <source>
        <dbReference type="SAM" id="Coils"/>
    </source>
</evidence>
<dbReference type="AlphaFoldDB" id="A0AAW9RV88"/>
<evidence type="ECO:0000256" key="4">
    <source>
        <dbReference type="ARBA" id="ARBA00022723"/>
    </source>
</evidence>
<sequence length="100" mass="11726">MHYLASYDIHKNRYRNKAAKLLLRYGFVRVQLSVYFNSKLTGKELKNLRQELKELLSDASCQNDSVLLIPIEKDHLASISLIGEERIQEACEKFNGFRFF</sequence>
<keyword evidence="8 9" id="KW-0051">Antiviral defense</keyword>
<keyword evidence="6 9" id="KW-0378">Hydrolase</keyword>
<keyword evidence="4 9" id="KW-0479">Metal-binding</keyword>
<dbReference type="InterPro" id="IPR019199">
    <property type="entry name" value="Virulence_VapD/CRISPR_Cas2"/>
</dbReference>
<keyword evidence="3 9" id="KW-0540">Nuclease</keyword>
<dbReference type="GO" id="GO:0051607">
    <property type="term" value="P:defense response to virus"/>
    <property type="evidence" value="ECO:0007669"/>
    <property type="project" value="UniProtKB-UniRule"/>
</dbReference>
<evidence type="ECO:0000256" key="3">
    <source>
        <dbReference type="ARBA" id="ARBA00022722"/>
    </source>
</evidence>
<keyword evidence="12" id="KW-1185">Reference proteome</keyword>
<dbReference type="NCBIfam" id="TIGR01573">
    <property type="entry name" value="cas2"/>
    <property type="match status" value="1"/>
</dbReference>
<dbReference type="EMBL" id="JBDKWZ010000002">
    <property type="protein sequence ID" value="MEN7546985.1"/>
    <property type="molecule type" value="Genomic_DNA"/>
</dbReference>
<proteinExistence type="inferred from homology"/>
<reference evidence="11 12" key="1">
    <citation type="submission" date="2024-04" db="EMBL/GenBank/DDBJ databases">
        <title>Novel genus in family Flammeovirgaceae.</title>
        <authorList>
            <person name="Nguyen T.H."/>
            <person name="Vuong T.Q."/>
            <person name="Le H."/>
            <person name="Kim S.-G."/>
        </authorList>
    </citation>
    <scope>NUCLEOTIDE SEQUENCE [LARGE SCALE GENOMIC DNA]</scope>
    <source>
        <strain evidence="11 12">JCM 23209</strain>
    </source>
</reference>
<dbReference type="GO" id="GO:0016787">
    <property type="term" value="F:hydrolase activity"/>
    <property type="evidence" value="ECO:0007669"/>
    <property type="project" value="UniProtKB-KW"/>
</dbReference>
<evidence type="ECO:0000256" key="8">
    <source>
        <dbReference type="ARBA" id="ARBA00023118"/>
    </source>
</evidence>
<dbReference type="RefSeq" id="WP_346819773.1">
    <property type="nucleotide sequence ID" value="NZ_JBDKWZ010000002.1"/>
</dbReference>
<dbReference type="Proteomes" id="UP001403385">
    <property type="component" value="Unassembled WGS sequence"/>
</dbReference>
<protein>
    <recommendedName>
        <fullName evidence="9">CRISPR-associated endoribonuclease Cas2</fullName>
        <ecNumber evidence="9">3.1.-.-</ecNumber>
    </recommendedName>
</protein>
<evidence type="ECO:0000256" key="1">
    <source>
        <dbReference type="ARBA" id="ARBA00001946"/>
    </source>
</evidence>
<organism evidence="11 12">
    <name type="scientific">Rapidithrix thailandica</name>
    <dbReference type="NCBI Taxonomy" id="413964"/>
    <lineage>
        <taxon>Bacteria</taxon>
        <taxon>Pseudomonadati</taxon>
        <taxon>Bacteroidota</taxon>
        <taxon>Cytophagia</taxon>
        <taxon>Cytophagales</taxon>
        <taxon>Flammeovirgaceae</taxon>
        <taxon>Rapidithrix</taxon>
    </lineage>
</organism>
<dbReference type="Gene3D" id="3.30.70.240">
    <property type="match status" value="1"/>
</dbReference>
<feature type="coiled-coil region" evidence="10">
    <location>
        <begin position="38"/>
        <end position="65"/>
    </location>
</feature>
<dbReference type="InterPro" id="IPR021127">
    <property type="entry name" value="CRISPR_associated_Cas2"/>
</dbReference>
<dbReference type="EC" id="3.1.-.-" evidence="9"/>
<evidence type="ECO:0000256" key="7">
    <source>
        <dbReference type="ARBA" id="ARBA00022842"/>
    </source>
</evidence>
<dbReference type="GO" id="GO:0004521">
    <property type="term" value="F:RNA endonuclease activity"/>
    <property type="evidence" value="ECO:0007669"/>
    <property type="project" value="InterPro"/>
</dbReference>
<accession>A0AAW9RV88</accession>
<dbReference type="CDD" id="cd09725">
    <property type="entry name" value="Cas2_I_II_III"/>
    <property type="match status" value="1"/>
</dbReference>
<name>A0AAW9RV88_9BACT</name>
<keyword evidence="5 9" id="KW-0255">Endonuclease</keyword>
<evidence type="ECO:0000256" key="2">
    <source>
        <dbReference type="ARBA" id="ARBA00009959"/>
    </source>
</evidence>
<comment type="similarity">
    <text evidence="2 9">Belongs to the CRISPR-associated endoribonuclease Cas2 protein family.</text>
</comment>
<comment type="function">
    <text evidence="9">CRISPR (clustered regularly interspaced short palindromic repeat), is an adaptive immune system that provides protection against mobile genetic elements (viruses, transposable elements and conjugative plasmids). CRISPR clusters contain sequences complementary to antecedent mobile elements and target invading nucleic acids. CRISPR clusters are transcribed and processed into CRISPR RNA (crRNA). Functions as a ssRNA-specific endoribonuclease. Involved in the integration of spacer DNA into the CRISPR cassette.</text>
</comment>
<gene>
    <name evidence="9 11" type="primary">cas2</name>
    <name evidence="11" type="ORF">AAG747_03650</name>
</gene>
<dbReference type="GO" id="GO:0043571">
    <property type="term" value="P:maintenance of CRISPR repeat elements"/>
    <property type="evidence" value="ECO:0007669"/>
    <property type="project" value="UniProtKB-UniRule"/>
</dbReference>
<evidence type="ECO:0000256" key="5">
    <source>
        <dbReference type="ARBA" id="ARBA00022759"/>
    </source>
</evidence>
<dbReference type="SUPFAM" id="SSF143430">
    <property type="entry name" value="TTP0101/SSO1404-like"/>
    <property type="match status" value="1"/>
</dbReference>
<evidence type="ECO:0000256" key="9">
    <source>
        <dbReference type="HAMAP-Rule" id="MF_01471"/>
    </source>
</evidence>
<comment type="subunit">
    <text evidence="9">Homodimer, forms a heterotetramer with a Cas1 homodimer.</text>
</comment>
<dbReference type="Pfam" id="PF09827">
    <property type="entry name" value="CRISPR_Cas2"/>
    <property type="match status" value="1"/>
</dbReference>